<accession>A0A438XP39</accession>
<sequence>QVFSEEFIQAYQSLKFNAEVFPWESKPHPFEFITTYSC</sequence>
<organism evidence="1 2">
    <name type="scientific">Helicobacter pylori</name>
    <name type="common">Campylobacter pylori</name>
    <dbReference type="NCBI Taxonomy" id="210"/>
    <lineage>
        <taxon>Bacteria</taxon>
        <taxon>Pseudomonadati</taxon>
        <taxon>Campylobacterota</taxon>
        <taxon>Epsilonproteobacteria</taxon>
        <taxon>Campylobacterales</taxon>
        <taxon>Helicobacteraceae</taxon>
        <taxon>Helicobacter</taxon>
    </lineage>
</organism>
<proteinExistence type="predicted"/>
<dbReference type="AlphaFoldDB" id="A0A438XP39"/>
<feature type="non-terminal residue" evidence="1">
    <location>
        <position position="1"/>
    </location>
</feature>
<protein>
    <submittedName>
        <fullName evidence="1">Glutamine synthetase</fullName>
    </submittedName>
</protein>
<reference evidence="1 2" key="1">
    <citation type="submission" date="2018-11" db="EMBL/GenBank/DDBJ databases">
        <title>Genetic determinants and prediction of antibiotic resistance phenotypes in Helicobacter pylori.</title>
        <authorList>
            <person name="Wagner K."/>
        </authorList>
    </citation>
    <scope>NUCLEOTIDE SEQUENCE [LARGE SCALE GENOMIC DNA]</scope>
    <source>
        <strain evidence="1 2">ZH70</strain>
    </source>
</reference>
<gene>
    <name evidence="1" type="ORF">EC518_05090</name>
</gene>
<evidence type="ECO:0000313" key="1">
    <source>
        <dbReference type="EMBL" id="RVZ39774.1"/>
    </source>
</evidence>
<name>A0A438XP39_HELPX</name>
<dbReference type="EMBL" id="RJGP01000197">
    <property type="protein sequence ID" value="RVZ39774.1"/>
    <property type="molecule type" value="Genomic_DNA"/>
</dbReference>
<comment type="caution">
    <text evidence="1">The sequence shown here is derived from an EMBL/GenBank/DDBJ whole genome shotgun (WGS) entry which is preliminary data.</text>
</comment>
<evidence type="ECO:0000313" key="2">
    <source>
        <dbReference type="Proteomes" id="UP000289022"/>
    </source>
</evidence>
<dbReference type="Proteomes" id="UP000289022">
    <property type="component" value="Unassembled WGS sequence"/>
</dbReference>